<comment type="similarity">
    <text evidence="3">Belongs to the GTP cyclohydrolase I family.</text>
</comment>
<keyword evidence="8" id="KW-0783">Tetrahydrobiopterin biosynthesis</keyword>
<evidence type="ECO:0000256" key="1">
    <source>
        <dbReference type="ARBA" id="ARBA00001052"/>
    </source>
</evidence>
<dbReference type="CDD" id="cd00642">
    <property type="entry name" value="GTP_cyclohydro1"/>
    <property type="match status" value="1"/>
</dbReference>
<dbReference type="Gene3D" id="1.10.286.10">
    <property type="match status" value="1"/>
</dbReference>
<dbReference type="Gene3D" id="3.30.1130.10">
    <property type="match status" value="1"/>
</dbReference>
<evidence type="ECO:0000256" key="6">
    <source>
        <dbReference type="ARBA" id="ARBA00022741"/>
    </source>
</evidence>
<organism evidence="12">
    <name type="scientific">Hydra vulgaris</name>
    <name type="common">Hydra</name>
    <name type="synonym">Hydra attenuata</name>
    <dbReference type="NCBI Taxonomy" id="6087"/>
    <lineage>
        <taxon>Eukaryota</taxon>
        <taxon>Metazoa</taxon>
        <taxon>Cnidaria</taxon>
        <taxon>Hydrozoa</taxon>
        <taxon>Hydroidolina</taxon>
        <taxon>Anthoathecata</taxon>
        <taxon>Aplanulata</taxon>
        <taxon>Hydridae</taxon>
        <taxon>Hydra</taxon>
    </lineage>
</organism>
<dbReference type="NCBIfam" id="TIGR00063">
    <property type="entry name" value="folE"/>
    <property type="match status" value="1"/>
</dbReference>
<gene>
    <name evidence="12" type="primary">GCH1</name>
</gene>
<name>T2MGR1_HYDVU</name>
<dbReference type="GO" id="GO:0005737">
    <property type="term" value="C:cytoplasm"/>
    <property type="evidence" value="ECO:0007669"/>
    <property type="project" value="TreeGrafter"/>
</dbReference>
<dbReference type="FunFam" id="3.30.1130.10:FF:000012">
    <property type="entry name" value="GTP cyclohydrolase 1"/>
    <property type="match status" value="1"/>
</dbReference>
<dbReference type="PROSITE" id="PS00859">
    <property type="entry name" value="GTP_CYCLOHYDROL_1_1"/>
    <property type="match status" value="1"/>
</dbReference>
<comment type="pathway">
    <text evidence="2">Cofactor biosynthesis; 7,8-dihydroneopterin triphosphate biosynthesis; 7,8-dihydroneopterin triphosphate from GTP: step 1/1.</text>
</comment>
<evidence type="ECO:0000259" key="11">
    <source>
        <dbReference type="Pfam" id="PF01227"/>
    </source>
</evidence>
<dbReference type="Pfam" id="PF01227">
    <property type="entry name" value="GTP_cyclohydroI"/>
    <property type="match status" value="1"/>
</dbReference>
<evidence type="ECO:0000256" key="7">
    <source>
        <dbReference type="ARBA" id="ARBA00022801"/>
    </source>
</evidence>
<dbReference type="SUPFAM" id="SSF55620">
    <property type="entry name" value="Tetrahydrobiopterin biosynthesis enzymes-like"/>
    <property type="match status" value="1"/>
</dbReference>
<evidence type="ECO:0000256" key="5">
    <source>
        <dbReference type="ARBA" id="ARBA00017272"/>
    </source>
</evidence>
<reference evidence="12" key="1">
    <citation type="journal article" date="2013" name="Genome Biol. Evol.">
        <title>Punctuated emergences of genetic and phenotypic innovations in eumetazoan, bilaterian, euteleostome, and hominidae ancestors.</title>
        <authorList>
            <person name="Wenger Y."/>
            <person name="Galliot B."/>
        </authorList>
    </citation>
    <scope>NUCLEOTIDE SEQUENCE</scope>
    <source>
        <tissue evidence="12">Whole animals</tissue>
    </source>
</reference>
<dbReference type="InterPro" id="IPR020602">
    <property type="entry name" value="GTP_CycHdrlase_I_dom"/>
</dbReference>
<keyword evidence="9" id="KW-0342">GTP-binding</keyword>
<dbReference type="PANTHER" id="PTHR11109">
    <property type="entry name" value="GTP CYCLOHYDROLASE I"/>
    <property type="match status" value="1"/>
</dbReference>
<dbReference type="EC" id="3.5.4.16" evidence="4"/>
<dbReference type="GO" id="GO:0008270">
    <property type="term" value="F:zinc ion binding"/>
    <property type="evidence" value="ECO:0007669"/>
    <property type="project" value="TreeGrafter"/>
</dbReference>
<evidence type="ECO:0000256" key="4">
    <source>
        <dbReference type="ARBA" id="ARBA00012715"/>
    </source>
</evidence>
<proteinExistence type="evidence at transcript level"/>
<dbReference type="PROSITE" id="PS00860">
    <property type="entry name" value="GTP_CYCLOHYDROL_1_2"/>
    <property type="match status" value="1"/>
</dbReference>
<sequence length="243" mass="27394">AHNYFDDMDEVFHINTCPDASEAIKNCENVNSVHLSCSNENTELHMRHRSDNPEEYNSNVSNIAESVLKVIRGVGEDPNREGLLKTPERFAKAMLFFTKGYTENLQDVVNGAVFNEDHDELVIVKDIDFFSMCEHHLVTFYGKVHVGYLPNKKVIGISKIARIVEIFSRRLQVQERLTKQIALALFEAVSPSGVGVVIEACHMCMVMRGVQKVGASTVTSCMLGAFRDDPKSRNEFLTLIRNK</sequence>
<keyword evidence="7 12" id="KW-0378">Hydrolase</keyword>
<dbReference type="PANTHER" id="PTHR11109:SF7">
    <property type="entry name" value="GTP CYCLOHYDROLASE 1"/>
    <property type="match status" value="1"/>
</dbReference>
<dbReference type="UniPathway" id="UPA00848">
    <property type="reaction ID" value="UER00151"/>
</dbReference>
<dbReference type="GO" id="GO:0046654">
    <property type="term" value="P:tetrahydrofolate biosynthetic process"/>
    <property type="evidence" value="ECO:0007669"/>
    <property type="project" value="InterPro"/>
</dbReference>
<dbReference type="NCBIfam" id="NF006825">
    <property type="entry name" value="PRK09347.1-2"/>
    <property type="match status" value="1"/>
</dbReference>
<dbReference type="InterPro" id="IPR043133">
    <property type="entry name" value="GTP-CH-I_C/QueF"/>
</dbReference>
<dbReference type="AlphaFoldDB" id="T2MGR1"/>
<dbReference type="EMBL" id="HAAD01004880">
    <property type="protein sequence ID" value="CDG71112.1"/>
    <property type="molecule type" value="mRNA"/>
</dbReference>
<dbReference type="HAMAP" id="MF_00223">
    <property type="entry name" value="FolE"/>
    <property type="match status" value="1"/>
</dbReference>
<feature type="non-terminal residue" evidence="12">
    <location>
        <position position="1"/>
    </location>
</feature>
<dbReference type="NCBIfam" id="NF006826">
    <property type="entry name" value="PRK09347.1-3"/>
    <property type="match status" value="1"/>
</dbReference>
<evidence type="ECO:0000256" key="2">
    <source>
        <dbReference type="ARBA" id="ARBA00005080"/>
    </source>
</evidence>
<evidence type="ECO:0000313" key="12">
    <source>
        <dbReference type="EMBL" id="CDG71112.1"/>
    </source>
</evidence>
<evidence type="ECO:0000256" key="3">
    <source>
        <dbReference type="ARBA" id="ARBA00008085"/>
    </source>
</evidence>
<dbReference type="FunFam" id="1.10.286.10:FF:000003">
    <property type="entry name" value="GTP cyclohydrolase 1"/>
    <property type="match status" value="1"/>
</dbReference>
<dbReference type="OrthoDB" id="4966at2759"/>
<accession>T2MGR1</accession>
<protein>
    <recommendedName>
        <fullName evidence="5">GTP cyclohydrolase 1</fullName>
        <ecNumber evidence="4">3.5.4.16</ecNumber>
    </recommendedName>
    <alternativeName>
        <fullName evidence="10">GTP cyclohydrolase I</fullName>
    </alternativeName>
</protein>
<evidence type="ECO:0000256" key="8">
    <source>
        <dbReference type="ARBA" id="ARBA00023007"/>
    </source>
</evidence>
<dbReference type="GO" id="GO:0006729">
    <property type="term" value="P:tetrahydrobiopterin biosynthetic process"/>
    <property type="evidence" value="ECO:0007669"/>
    <property type="project" value="UniProtKB-KW"/>
</dbReference>
<evidence type="ECO:0000256" key="9">
    <source>
        <dbReference type="ARBA" id="ARBA00023134"/>
    </source>
</evidence>
<dbReference type="InterPro" id="IPR043134">
    <property type="entry name" value="GTP-CH-I_N"/>
</dbReference>
<dbReference type="GO" id="GO:0005525">
    <property type="term" value="F:GTP binding"/>
    <property type="evidence" value="ECO:0007669"/>
    <property type="project" value="UniProtKB-KW"/>
</dbReference>
<dbReference type="GO" id="GO:0003934">
    <property type="term" value="F:GTP cyclohydrolase I activity"/>
    <property type="evidence" value="ECO:0007669"/>
    <property type="project" value="UniProtKB-EC"/>
</dbReference>
<feature type="domain" description="GTP cyclohydrolase I" evidence="11">
    <location>
        <begin position="64"/>
        <end position="241"/>
    </location>
</feature>
<dbReference type="InterPro" id="IPR018234">
    <property type="entry name" value="GTP_CycHdrlase_I_CS"/>
</dbReference>
<comment type="catalytic activity">
    <reaction evidence="1">
        <text>GTP + H2O = 7,8-dihydroneopterin 3'-triphosphate + formate + H(+)</text>
        <dbReference type="Rhea" id="RHEA:17473"/>
        <dbReference type="ChEBI" id="CHEBI:15377"/>
        <dbReference type="ChEBI" id="CHEBI:15378"/>
        <dbReference type="ChEBI" id="CHEBI:15740"/>
        <dbReference type="ChEBI" id="CHEBI:37565"/>
        <dbReference type="ChEBI" id="CHEBI:58462"/>
        <dbReference type="EC" id="3.5.4.16"/>
    </reaction>
</comment>
<keyword evidence="6" id="KW-0547">Nucleotide-binding</keyword>
<evidence type="ECO:0000256" key="10">
    <source>
        <dbReference type="ARBA" id="ARBA00030854"/>
    </source>
</evidence>
<dbReference type="InterPro" id="IPR001474">
    <property type="entry name" value="GTP_CycHdrlase_I"/>
</dbReference>